<dbReference type="SUPFAM" id="SSF51395">
    <property type="entry name" value="FMN-linked oxidoreductases"/>
    <property type="match status" value="1"/>
</dbReference>
<evidence type="ECO:0000313" key="4">
    <source>
        <dbReference type="EMBL" id="MFD1441121.1"/>
    </source>
</evidence>
<keyword evidence="5" id="KW-1185">Reference proteome</keyword>
<accession>A0ABW4CWQ3</accession>
<evidence type="ECO:0000259" key="3">
    <source>
        <dbReference type="Pfam" id="PF00724"/>
    </source>
</evidence>
<keyword evidence="2" id="KW-0560">Oxidoreductase</keyword>
<dbReference type="Pfam" id="PF00724">
    <property type="entry name" value="Oxidored_FMN"/>
    <property type="match status" value="1"/>
</dbReference>
<dbReference type="PANTHER" id="PTHR43656">
    <property type="entry name" value="BINDING OXIDOREDUCTASE, PUTATIVE (AFU_ORTHOLOGUE AFUA_2G08260)-RELATED"/>
    <property type="match status" value="1"/>
</dbReference>
<sequence>MTESKVLSSLTLANGVTLPNRLMLAPMCDIGSTPDGQVTQEQVDYLRARAGIGGLIVTGYAFVQPNGSSIPGQLGDSKDSDIDGLRKLATAMKSRGNKAILQICHGGREAAGAAQQGLRVVAPTKMTFPWINYPVEEITTDEITTLISDFGKATQRAIDAGFDGIEIHNCNHDLLQQFFSAYSNHRTDEWGGSLEKRAAFPLAVLKEVRRVIAAANKPDFILGWRISPEEIHGENVGYVVDDMLKETKLVLAEGIDYLNISLTGTQYRFDSKPAGHDQTFAQLFKAITPDTVPVFIGSQVHTPEDAEAALADADGVYLARAALIDPEFTDKLKAGKAEEIVTTMSKDRLNNVQLPKALAYGYTMPHGLQEQIPLPGLTD</sequence>
<dbReference type="RefSeq" id="WP_125757617.1">
    <property type="nucleotide sequence ID" value="NZ_JBHTOK010000060.1"/>
</dbReference>
<dbReference type="EMBL" id="JBHTOK010000060">
    <property type="protein sequence ID" value="MFD1441121.1"/>
    <property type="molecule type" value="Genomic_DNA"/>
</dbReference>
<evidence type="ECO:0000313" key="5">
    <source>
        <dbReference type="Proteomes" id="UP001597212"/>
    </source>
</evidence>
<dbReference type="PANTHER" id="PTHR43656:SF2">
    <property type="entry name" value="BINDING OXIDOREDUCTASE, PUTATIVE (AFU_ORTHOLOGUE AFUA_2G08260)-RELATED"/>
    <property type="match status" value="1"/>
</dbReference>
<keyword evidence="1" id="KW-0285">Flavoprotein</keyword>
<proteinExistence type="predicted"/>
<dbReference type="InterPro" id="IPR051799">
    <property type="entry name" value="NADH_flavin_oxidoreductase"/>
</dbReference>
<comment type="caution">
    <text evidence="4">The sequence shown here is derived from an EMBL/GenBank/DDBJ whole genome shotgun (WGS) entry which is preliminary data.</text>
</comment>
<dbReference type="Gene3D" id="3.20.20.70">
    <property type="entry name" value="Aldolase class I"/>
    <property type="match status" value="1"/>
</dbReference>
<dbReference type="InterPro" id="IPR001155">
    <property type="entry name" value="OxRdtase_FMN_N"/>
</dbReference>
<name>A0ABW4CWQ3_9LACO</name>
<protein>
    <submittedName>
        <fullName evidence="4">NADH-dependent oxidoreductase</fullName>
    </submittedName>
</protein>
<organism evidence="4 5">
    <name type="scientific">Lacticaseibacillus hegangensis</name>
    <dbReference type="NCBI Taxonomy" id="2486010"/>
    <lineage>
        <taxon>Bacteria</taxon>
        <taxon>Bacillati</taxon>
        <taxon>Bacillota</taxon>
        <taxon>Bacilli</taxon>
        <taxon>Lactobacillales</taxon>
        <taxon>Lactobacillaceae</taxon>
        <taxon>Lacticaseibacillus</taxon>
    </lineage>
</organism>
<dbReference type="InterPro" id="IPR013785">
    <property type="entry name" value="Aldolase_TIM"/>
</dbReference>
<feature type="domain" description="NADH:flavin oxidoreductase/NADH oxidase N-terminal" evidence="3">
    <location>
        <begin position="11"/>
        <end position="338"/>
    </location>
</feature>
<dbReference type="Proteomes" id="UP001597212">
    <property type="component" value="Unassembled WGS sequence"/>
</dbReference>
<gene>
    <name evidence="4" type="ORF">ACFQ5K_07025</name>
</gene>
<evidence type="ECO:0000256" key="2">
    <source>
        <dbReference type="ARBA" id="ARBA00023002"/>
    </source>
</evidence>
<evidence type="ECO:0000256" key="1">
    <source>
        <dbReference type="ARBA" id="ARBA00022630"/>
    </source>
</evidence>
<reference evidence="5" key="1">
    <citation type="journal article" date="2019" name="Int. J. Syst. Evol. Microbiol.">
        <title>The Global Catalogue of Microorganisms (GCM) 10K type strain sequencing project: providing services to taxonomists for standard genome sequencing and annotation.</title>
        <authorList>
            <consortium name="The Broad Institute Genomics Platform"/>
            <consortium name="The Broad Institute Genome Sequencing Center for Infectious Disease"/>
            <person name="Wu L."/>
            <person name="Ma J."/>
        </authorList>
    </citation>
    <scope>NUCLEOTIDE SEQUENCE [LARGE SCALE GENOMIC DNA]</scope>
    <source>
        <strain evidence="5">CCM 8912</strain>
    </source>
</reference>